<dbReference type="Proteomes" id="UP000259030">
    <property type="component" value="Plasmid pDFI1"/>
</dbReference>
<organism evidence="3 4">
    <name type="scientific">Deinococcus ficus</name>
    <dbReference type="NCBI Taxonomy" id="317577"/>
    <lineage>
        <taxon>Bacteria</taxon>
        <taxon>Thermotogati</taxon>
        <taxon>Deinococcota</taxon>
        <taxon>Deinococci</taxon>
        <taxon>Deinococcales</taxon>
        <taxon>Deinococcaceae</taxon>
        <taxon>Deinococcus</taxon>
    </lineage>
</organism>
<dbReference type="AlphaFoldDB" id="A0A221T090"/>
<dbReference type="RefSeq" id="WP_027464053.1">
    <property type="nucleotide sequence ID" value="NZ_CP021082.1"/>
</dbReference>
<gene>
    <name evidence="3" type="ORF">DFI_13940</name>
</gene>
<dbReference type="PANTHER" id="PTHR43283:SF3">
    <property type="entry name" value="BETA-LACTAMASE FAMILY PROTEIN (AFU_ORTHOLOGUE AFUA_5G07500)"/>
    <property type="match status" value="1"/>
</dbReference>
<dbReference type="InterPro" id="IPR001466">
    <property type="entry name" value="Beta-lactam-related"/>
</dbReference>
<evidence type="ECO:0000313" key="4">
    <source>
        <dbReference type="Proteomes" id="UP000259030"/>
    </source>
</evidence>
<dbReference type="STRING" id="317577.GCA_000419625_02895"/>
<dbReference type="KEGG" id="dfc:DFI_13940"/>
<name>A0A221T090_9DEIO</name>
<protein>
    <recommendedName>
        <fullName evidence="2">Beta-lactamase-related domain-containing protein</fullName>
    </recommendedName>
</protein>
<sequence length="500" mass="53806">MTAPTTPATPTDLAERFEHEARRLLEEFDVPGVSLGLLTPDGDHVVTLGVTSLENPLPVTADTIFQIGSTTKTLTSLTLSVLEAQGKLSRDDLIRTHLPDFRLKDESVAAELTILDTLTHQGGFQGDLFEDTGDGDDALAKVLDLLADAPQVVPLRGHWSYNNAGFYIAGRVIEVVTGMTWEAAVTELVLKPLGMTKTLFFPNEIMTHRFAAGHNKIGEEFVVQRPWQMVRSAGPAGSTCSSTVNDMARYAHYIMSGTVPSPQEDTGAGAEDASGDTTEAGTEAGAATLTTLDRTRLWAPVRSIGIALNGFPGDQGQIGQSWFIDQYDDATILSHGGTTVGHQSDFWLSPDRKVAFIALTNGSNGHAYNRRLSEWVKREVLGLTAPDTADHQPSEAELQELAGTYLVVGQPLKMEAEVRGGVLTLLIPDTAAGGTKDAALRFIAPDRAIISGGDMDGYAIDFLRDDTGQVEFLKVVVRLYPRQRDEAPATAQPLPALEEA</sequence>
<dbReference type="EMBL" id="CP021082">
    <property type="protein sequence ID" value="ASN82291.1"/>
    <property type="molecule type" value="Genomic_DNA"/>
</dbReference>
<evidence type="ECO:0000259" key="2">
    <source>
        <dbReference type="Pfam" id="PF00144"/>
    </source>
</evidence>
<keyword evidence="4" id="KW-1185">Reference proteome</keyword>
<accession>A0A221T090</accession>
<geneLocation type="plasmid" evidence="4">
    <name>pdfi1</name>
</geneLocation>
<evidence type="ECO:0000313" key="3">
    <source>
        <dbReference type="EMBL" id="ASN82291.1"/>
    </source>
</evidence>
<dbReference type="PANTHER" id="PTHR43283">
    <property type="entry name" value="BETA-LACTAMASE-RELATED"/>
    <property type="match status" value="1"/>
</dbReference>
<dbReference type="Pfam" id="PF00144">
    <property type="entry name" value="Beta-lactamase"/>
    <property type="match status" value="1"/>
</dbReference>
<evidence type="ECO:0000256" key="1">
    <source>
        <dbReference type="SAM" id="MobiDB-lite"/>
    </source>
</evidence>
<dbReference type="Gene3D" id="3.40.710.10">
    <property type="entry name" value="DD-peptidase/beta-lactamase superfamily"/>
    <property type="match status" value="1"/>
</dbReference>
<dbReference type="InterPro" id="IPR012338">
    <property type="entry name" value="Beta-lactam/transpept-like"/>
</dbReference>
<feature type="region of interest" description="Disordered" evidence="1">
    <location>
        <begin position="259"/>
        <end position="286"/>
    </location>
</feature>
<feature type="compositionally biased region" description="Low complexity" evidence="1">
    <location>
        <begin position="277"/>
        <end position="286"/>
    </location>
</feature>
<feature type="domain" description="Beta-lactamase-related" evidence="2">
    <location>
        <begin position="22"/>
        <end position="371"/>
    </location>
</feature>
<reference evidence="3 4" key="1">
    <citation type="submission" date="2017-05" db="EMBL/GenBank/DDBJ databases">
        <title>The complete genome sequence of Deinococcus ficus isolated from the rhizosphere of the Ficus religiosa L. in Taiwan.</title>
        <authorList>
            <person name="Wu K.-M."/>
            <person name="Liao T.-L."/>
            <person name="Liu Y.-M."/>
            <person name="Young C.-C."/>
            <person name="Tsai S.-F."/>
        </authorList>
    </citation>
    <scope>NUCLEOTIDE SEQUENCE [LARGE SCALE GENOMIC DNA]</scope>
    <source>
        <strain evidence="3 4">CC-FR2-10</strain>
        <plasmid evidence="4">pdfi1</plasmid>
    </source>
</reference>
<dbReference type="SUPFAM" id="SSF56601">
    <property type="entry name" value="beta-lactamase/transpeptidase-like"/>
    <property type="match status" value="1"/>
</dbReference>
<keyword evidence="3" id="KW-0614">Plasmid</keyword>
<proteinExistence type="predicted"/>
<dbReference type="InterPro" id="IPR050789">
    <property type="entry name" value="Diverse_Enzym_Activities"/>
</dbReference>